<feature type="region of interest" description="Disordered" evidence="1">
    <location>
        <begin position="103"/>
        <end position="149"/>
    </location>
</feature>
<comment type="caution">
    <text evidence="2">The sequence shown here is derived from an EMBL/GenBank/DDBJ whole genome shotgun (WGS) entry which is preliminary data.</text>
</comment>
<sequence>MEPATVVGAVSALVGLFAEAADHYTSWKRKRFLGNHYHRISEGGSLRTVIRCALSTSLDAAGNQVKETYDKAFAIVGPDFSMGDTGRPIPLNFHVPKPRLRRARPLTQRPNNLADEEDDTTTMVSSARADQTLSLPEPPSPPLTPLTPKAITSDAASTIAPSETGSISIMTTLRPKVSVFSMFCPQAMVLQVDLSKTIPKSKRCKCGYKWKLELPNRKDFVILKEGFCMSDRFLAKSHSDMDSFGCVLCVPTGYTECYASVKAVRTHINSCHTKWQMLHERDIN</sequence>
<feature type="compositionally biased region" description="Polar residues" evidence="1">
    <location>
        <begin position="121"/>
        <end position="131"/>
    </location>
</feature>
<dbReference type="STRING" id="708187.A0A1Q8S6J1"/>
<accession>A0A1Q8S6J1</accession>
<dbReference type="OrthoDB" id="5309037at2759"/>
<reference evidence="2 3" key="1">
    <citation type="submission" date="2016-11" db="EMBL/GenBank/DDBJ databases">
        <title>Draft Genome Assembly of Colletotrichum chlorophyti a pathogen of herbaceous plants.</title>
        <authorList>
            <person name="Gan P."/>
            <person name="Narusaka M."/>
            <person name="Tsushima A."/>
            <person name="Narusaka Y."/>
            <person name="Takano Y."/>
            <person name="Shirasu K."/>
        </authorList>
    </citation>
    <scope>NUCLEOTIDE SEQUENCE [LARGE SCALE GENOMIC DNA]</scope>
    <source>
        <strain evidence="2 3">NTL11</strain>
    </source>
</reference>
<evidence type="ECO:0008006" key="4">
    <source>
        <dbReference type="Google" id="ProtNLM"/>
    </source>
</evidence>
<name>A0A1Q8S6J1_9PEZI</name>
<dbReference type="AlphaFoldDB" id="A0A1Q8S6J1"/>
<feature type="compositionally biased region" description="Pro residues" evidence="1">
    <location>
        <begin position="136"/>
        <end position="145"/>
    </location>
</feature>
<gene>
    <name evidence="2" type="ORF">CCHL11_07447</name>
</gene>
<dbReference type="Proteomes" id="UP000186583">
    <property type="component" value="Unassembled WGS sequence"/>
</dbReference>
<protein>
    <recommendedName>
        <fullName evidence="4">C2H2-type domain-containing protein</fullName>
    </recommendedName>
</protein>
<evidence type="ECO:0000256" key="1">
    <source>
        <dbReference type="SAM" id="MobiDB-lite"/>
    </source>
</evidence>
<keyword evidence="3" id="KW-1185">Reference proteome</keyword>
<evidence type="ECO:0000313" key="3">
    <source>
        <dbReference type="Proteomes" id="UP000186583"/>
    </source>
</evidence>
<proteinExistence type="predicted"/>
<dbReference type="EMBL" id="MPGH01000012">
    <property type="protein sequence ID" value="OLN96981.1"/>
    <property type="molecule type" value="Genomic_DNA"/>
</dbReference>
<organism evidence="2 3">
    <name type="scientific">Colletotrichum chlorophyti</name>
    <dbReference type="NCBI Taxonomy" id="708187"/>
    <lineage>
        <taxon>Eukaryota</taxon>
        <taxon>Fungi</taxon>
        <taxon>Dikarya</taxon>
        <taxon>Ascomycota</taxon>
        <taxon>Pezizomycotina</taxon>
        <taxon>Sordariomycetes</taxon>
        <taxon>Hypocreomycetidae</taxon>
        <taxon>Glomerellales</taxon>
        <taxon>Glomerellaceae</taxon>
        <taxon>Colletotrichum</taxon>
    </lineage>
</organism>
<evidence type="ECO:0000313" key="2">
    <source>
        <dbReference type="EMBL" id="OLN96981.1"/>
    </source>
</evidence>